<keyword evidence="1" id="KW-0732">Signal</keyword>
<dbReference type="RefSeq" id="WP_072857228.1">
    <property type="nucleotide sequence ID" value="NZ_FQUE01000004.1"/>
</dbReference>
<dbReference type="AlphaFoldDB" id="A0A1M5A0U1"/>
<evidence type="ECO:0000313" key="2">
    <source>
        <dbReference type="EMBL" id="SHF23506.1"/>
    </source>
</evidence>
<reference evidence="3" key="1">
    <citation type="submission" date="2016-11" db="EMBL/GenBank/DDBJ databases">
        <authorList>
            <person name="Varghese N."/>
            <person name="Submissions S."/>
        </authorList>
    </citation>
    <scope>NUCLEOTIDE SEQUENCE [LARGE SCALE GENOMIC DNA]</scope>
    <source>
        <strain evidence="3">DSM 29326</strain>
    </source>
</reference>
<organism evidence="2 3">
    <name type="scientific">Loktanella atrilutea</name>
    <dbReference type="NCBI Taxonomy" id="366533"/>
    <lineage>
        <taxon>Bacteria</taxon>
        <taxon>Pseudomonadati</taxon>
        <taxon>Pseudomonadota</taxon>
        <taxon>Alphaproteobacteria</taxon>
        <taxon>Rhodobacterales</taxon>
        <taxon>Roseobacteraceae</taxon>
        <taxon>Loktanella</taxon>
    </lineage>
</organism>
<dbReference type="Proteomes" id="UP000183987">
    <property type="component" value="Unassembled WGS sequence"/>
</dbReference>
<sequence length="328" mass="33949">MTVRLFIVALTAALPATAQTDTARATYDARIAGVWQGDGGTCATQKGSWAFGPDTLRGNATTFTLTGIHGTADRVVAAVTRPGSGASLNLILRPTGPDTLAINGPGIAADVTRCPAGDDTIVASMEEDARAYDTARFKPVRLQGVTCGDNCYVDYTAQREGAGDGQALCTAPECATWFDAGTLPDGFRDTIVGAEFGTAPQRDAAGTVMDPAFRAITAFGPPDVGLPNIPLPLPPGTYVDPALACGDAPNAALRTFTGAGISGSATRDCRLYLPERTGQTYSGIQTCTDTYSRQPSTWPATVTIDGPLAFTFDDGAGAAQSFRFCNGD</sequence>
<gene>
    <name evidence="2" type="ORF">SAMN05444339_104191</name>
</gene>
<keyword evidence="3" id="KW-1185">Reference proteome</keyword>
<accession>A0A1M5A0U1</accession>
<feature type="chain" id="PRO_5012477195" evidence="1">
    <location>
        <begin position="19"/>
        <end position="328"/>
    </location>
</feature>
<dbReference type="EMBL" id="FQUE01000004">
    <property type="protein sequence ID" value="SHF23506.1"/>
    <property type="molecule type" value="Genomic_DNA"/>
</dbReference>
<proteinExistence type="predicted"/>
<evidence type="ECO:0000256" key="1">
    <source>
        <dbReference type="SAM" id="SignalP"/>
    </source>
</evidence>
<protein>
    <submittedName>
        <fullName evidence="2">Uncharacterized protein</fullName>
    </submittedName>
</protein>
<evidence type="ECO:0000313" key="3">
    <source>
        <dbReference type="Proteomes" id="UP000183987"/>
    </source>
</evidence>
<feature type="signal peptide" evidence="1">
    <location>
        <begin position="1"/>
        <end position="18"/>
    </location>
</feature>
<dbReference type="OrthoDB" id="7876821at2"/>
<name>A0A1M5A0U1_LOKAT</name>